<evidence type="ECO:0000256" key="1">
    <source>
        <dbReference type="SAM" id="MobiDB-lite"/>
    </source>
</evidence>
<organism evidence="2 3">
    <name type="scientific">Diceros bicornis minor</name>
    <name type="common">South-central black rhinoceros</name>
    <dbReference type="NCBI Taxonomy" id="77932"/>
    <lineage>
        <taxon>Eukaryota</taxon>
        <taxon>Metazoa</taxon>
        <taxon>Chordata</taxon>
        <taxon>Craniata</taxon>
        <taxon>Vertebrata</taxon>
        <taxon>Euteleostomi</taxon>
        <taxon>Mammalia</taxon>
        <taxon>Eutheria</taxon>
        <taxon>Laurasiatheria</taxon>
        <taxon>Perissodactyla</taxon>
        <taxon>Rhinocerotidae</taxon>
        <taxon>Diceros</taxon>
    </lineage>
</organism>
<feature type="region of interest" description="Disordered" evidence="1">
    <location>
        <begin position="33"/>
        <end position="59"/>
    </location>
</feature>
<keyword evidence="3" id="KW-1185">Reference proteome</keyword>
<proteinExistence type="predicted"/>
<comment type="caution">
    <text evidence="2">The sequence shown here is derived from an EMBL/GenBank/DDBJ whole genome shotgun (WGS) entry which is preliminary data.</text>
</comment>
<gene>
    <name evidence="2" type="ORF">HPG69_007883</name>
</gene>
<evidence type="ECO:0000313" key="3">
    <source>
        <dbReference type="Proteomes" id="UP000551758"/>
    </source>
</evidence>
<reference evidence="2 3" key="1">
    <citation type="journal article" date="2020" name="Mol. Biol. Evol.">
        <title>Interspecific Gene Flow and the Evolution of Specialization in Black and White Rhinoceros.</title>
        <authorList>
            <person name="Moodley Y."/>
            <person name="Westbury M.V."/>
            <person name="Russo I.M."/>
            <person name="Gopalakrishnan S."/>
            <person name="Rakotoarivelo A."/>
            <person name="Olsen R.A."/>
            <person name="Prost S."/>
            <person name="Tunstall T."/>
            <person name="Ryder O.A."/>
            <person name="Dalen L."/>
            <person name="Bruford M.W."/>
        </authorList>
    </citation>
    <scope>NUCLEOTIDE SEQUENCE [LARGE SCALE GENOMIC DNA]</scope>
    <source>
        <strain evidence="2">SBR-YM</strain>
        <tissue evidence="2">Skin</tissue>
    </source>
</reference>
<feature type="compositionally biased region" description="Basic and acidic residues" evidence="1">
    <location>
        <begin position="44"/>
        <end position="53"/>
    </location>
</feature>
<dbReference type="Proteomes" id="UP000551758">
    <property type="component" value="Unassembled WGS sequence"/>
</dbReference>
<accession>A0A7J7EAN2</accession>
<dbReference type="AlphaFoldDB" id="A0A7J7EAN2"/>
<dbReference type="EMBL" id="JACDTQ010003801">
    <property type="protein sequence ID" value="KAF5912890.1"/>
    <property type="molecule type" value="Genomic_DNA"/>
</dbReference>
<sequence length="135" mass="15194">MPDRKPAERSKLWMRCGGLEPLLSTSSLHLHCSPHPRLSSGAGKTEEEGESQRQLKRGCSTRPFVSTVTSVQILHLDDYHEEGFCQPYRGIACARFIGNRTIYVDSLQMQGEIENRITDSRRIKENLVKPAGVRG</sequence>
<name>A0A7J7EAN2_DICBM</name>
<protein>
    <submittedName>
        <fullName evidence="2">Uncharacterized protein</fullName>
    </submittedName>
</protein>
<evidence type="ECO:0000313" key="2">
    <source>
        <dbReference type="EMBL" id="KAF5912890.1"/>
    </source>
</evidence>